<dbReference type="SUPFAM" id="SSF52540">
    <property type="entry name" value="P-loop containing nucleoside triphosphate hydrolases"/>
    <property type="match status" value="1"/>
</dbReference>
<accession>A0A4T0I8N8</accession>
<dbReference type="InterPro" id="IPR057975">
    <property type="entry name" value="TPR_ANAPC2"/>
</dbReference>
<feature type="compositionally biased region" description="Basic and acidic residues" evidence="9">
    <location>
        <begin position="54"/>
        <end position="74"/>
    </location>
</feature>
<comment type="catalytic activity">
    <reaction evidence="7">
        <text>ATP + H2O = ADP + phosphate + H(+)</text>
        <dbReference type="Rhea" id="RHEA:13065"/>
        <dbReference type="ChEBI" id="CHEBI:15377"/>
        <dbReference type="ChEBI" id="CHEBI:15378"/>
        <dbReference type="ChEBI" id="CHEBI:30616"/>
        <dbReference type="ChEBI" id="CHEBI:43474"/>
        <dbReference type="ChEBI" id="CHEBI:456216"/>
        <dbReference type="EC" id="3.6.4.13"/>
    </reaction>
</comment>
<evidence type="ECO:0000313" key="15">
    <source>
        <dbReference type="Proteomes" id="UP000306954"/>
    </source>
</evidence>
<dbReference type="SMART" id="SM00847">
    <property type="entry name" value="HA2"/>
    <property type="match status" value="1"/>
</dbReference>
<dbReference type="PANTHER" id="PTHR18934:SF99">
    <property type="entry name" value="ATP-DEPENDENT RNA HELICASE DHX37-RELATED"/>
    <property type="match status" value="1"/>
</dbReference>
<dbReference type="Pfam" id="PF00270">
    <property type="entry name" value="DEAD"/>
    <property type="match status" value="1"/>
</dbReference>
<dbReference type="GO" id="GO:0031625">
    <property type="term" value="F:ubiquitin protein ligase binding"/>
    <property type="evidence" value="ECO:0007669"/>
    <property type="project" value="InterPro"/>
</dbReference>
<feature type="region of interest" description="Disordered" evidence="9">
    <location>
        <begin position="684"/>
        <end position="705"/>
    </location>
</feature>
<feature type="region of interest" description="Disordered" evidence="9">
    <location>
        <begin position="1935"/>
        <end position="2000"/>
    </location>
</feature>
<feature type="domain" description="Cullin family profile" evidence="11">
    <location>
        <begin position="1568"/>
        <end position="1758"/>
    </location>
</feature>
<dbReference type="InterPro" id="IPR016158">
    <property type="entry name" value="Cullin_homology"/>
</dbReference>
<dbReference type="InterPro" id="IPR048333">
    <property type="entry name" value="HA2_WH"/>
</dbReference>
<feature type="compositionally biased region" description="Polar residues" evidence="9">
    <location>
        <begin position="111"/>
        <end position="134"/>
    </location>
</feature>
<dbReference type="GO" id="GO:0016787">
    <property type="term" value="F:hydrolase activity"/>
    <property type="evidence" value="ECO:0007669"/>
    <property type="project" value="UniProtKB-KW"/>
</dbReference>
<dbReference type="InterPro" id="IPR001650">
    <property type="entry name" value="Helicase_C-like"/>
</dbReference>
<evidence type="ECO:0000259" key="11">
    <source>
        <dbReference type="PROSITE" id="PS50069"/>
    </source>
</evidence>
<dbReference type="Pfam" id="PF04408">
    <property type="entry name" value="WHD_HA2"/>
    <property type="match status" value="1"/>
</dbReference>
<name>A0A4T0I8N8_WALIC</name>
<dbReference type="CDD" id="cd18791">
    <property type="entry name" value="SF2_C_RHA"/>
    <property type="match status" value="1"/>
</dbReference>
<dbReference type="PROSITE" id="PS00690">
    <property type="entry name" value="DEAH_ATP_HELICASE"/>
    <property type="match status" value="1"/>
</dbReference>
<evidence type="ECO:0000259" key="13">
    <source>
        <dbReference type="PROSITE" id="PS51194"/>
    </source>
</evidence>
<dbReference type="Gene3D" id="3.40.50.300">
    <property type="entry name" value="P-loop containing nucleotide triphosphate hydrolases"/>
    <property type="match status" value="3"/>
</dbReference>
<keyword evidence="4" id="KW-0378">Hydrolase</keyword>
<evidence type="ECO:0000313" key="14">
    <source>
        <dbReference type="EMBL" id="TIB13212.1"/>
    </source>
</evidence>
<dbReference type="SUPFAM" id="SSF75632">
    <property type="entry name" value="Cullin homology domain"/>
    <property type="match status" value="1"/>
</dbReference>
<dbReference type="GO" id="GO:0003723">
    <property type="term" value="F:RNA binding"/>
    <property type="evidence" value="ECO:0007669"/>
    <property type="project" value="TreeGrafter"/>
</dbReference>
<feature type="domain" description="Helicase C-terminal" evidence="13">
    <location>
        <begin position="675"/>
        <end position="851"/>
    </location>
</feature>
<evidence type="ECO:0000256" key="2">
    <source>
        <dbReference type="ARBA" id="ARBA00012552"/>
    </source>
</evidence>
<dbReference type="InterPro" id="IPR011709">
    <property type="entry name" value="DEAD-box_helicase_OB_fold"/>
</dbReference>
<evidence type="ECO:0000259" key="12">
    <source>
        <dbReference type="PROSITE" id="PS51192"/>
    </source>
</evidence>
<dbReference type="InterPro" id="IPR059120">
    <property type="entry name" value="Cullin-like_AB"/>
</dbReference>
<dbReference type="PANTHER" id="PTHR18934">
    <property type="entry name" value="ATP-DEPENDENT RNA HELICASE"/>
    <property type="match status" value="1"/>
</dbReference>
<evidence type="ECO:0000256" key="3">
    <source>
        <dbReference type="ARBA" id="ARBA00022741"/>
    </source>
</evidence>
<dbReference type="InterPro" id="IPR002464">
    <property type="entry name" value="DNA/RNA_helicase_DEAH_CS"/>
</dbReference>
<feature type="compositionally biased region" description="Basic and acidic residues" evidence="9">
    <location>
        <begin position="135"/>
        <end position="146"/>
    </location>
</feature>
<dbReference type="Pfam" id="PF00271">
    <property type="entry name" value="Helicase_C"/>
    <property type="match status" value="1"/>
</dbReference>
<proteinExistence type="inferred from homology"/>
<keyword evidence="10" id="KW-1133">Transmembrane helix</keyword>
<evidence type="ECO:0000256" key="7">
    <source>
        <dbReference type="ARBA" id="ARBA00047984"/>
    </source>
</evidence>
<dbReference type="GO" id="GO:0006511">
    <property type="term" value="P:ubiquitin-dependent protein catabolic process"/>
    <property type="evidence" value="ECO:0007669"/>
    <property type="project" value="InterPro"/>
</dbReference>
<dbReference type="GO" id="GO:0005524">
    <property type="term" value="F:ATP binding"/>
    <property type="evidence" value="ECO:0007669"/>
    <property type="project" value="UniProtKB-KW"/>
</dbReference>
<keyword evidence="3" id="KW-0547">Nucleotide-binding</keyword>
<dbReference type="InterPro" id="IPR027417">
    <property type="entry name" value="P-loop_NTPase"/>
</dbReference>
<dbReference type="GO" id="GO:0003724">
    <property type="term" value="F:RNA helicase activity"/>
    <property type="evidence" value="ECO:0007669"/>
    <property type="project" value="UniProtKB-EC"/>
</dbReference>
<keyword evidence="6" id="KW-0067">ATP-binding</keyword>
<dbReference type="Gene3D" id="1.20.120.1080">
    <property type="match status" value="1"/>
</dbReference>
<keyword evidence="10" id="KW-0472">Membrane</keyword>
<sequence length="2000" mass="225110">MAKDRSNRFNAKGRQSGLNKLKEDEKIKQRKRSKVVEDRESTDANTNADLILPKSKEQKEQDQLRKLELRKELESQQDGKVSSKKRKRLDAYITRQLKKEERKELIDKLSKSQTPTDASYLKSSANLGSRQQHSAQDKLDVSEHIQVKSALRNAGRRVQHPDTNQDSDSLSEHSSASDDDDVNVPIDKPQQPASTVSVSQTSTKEHTSPPQKPPIGNALGSALGASGVKPIVRPRKKKAKTISTLTRGWKLSANSGAAEQSEHDSQSSFDSSAEESQSDNEHSASDGESSEEVLDNSQSNRAMAFKEWAQNQMNKDSEPASEFNATQIPRDYVKSKGPGRALAGKVELPSNSIFQDSSDPKIKRTVKIDRSQDLQTSRMLLPVTELEQEIVETVLLNPITVICGETGSGKTTQLPQFLYERAFGSKGSLNPGMVAITQPRRVAAVSMANRVGSELGIGSPKVAYKIRYDGNTSPETAIKFMTDGVLLRELANDFLLTKYSVIIVDEAHERSVNTDILIGVLSRVVGLRNKRWKEDSESMTPLRLVIMSATLRVSDFTENKSLFQQQPPVVNVAARQHPVTIHFARRTSPDYLEEAMAKTIKIHKKLPPGGILVFLTGQGEIDSMVKKLKQRFGRKHQSKAQVTLDSSRLSKSNAATGDVEIEDVDFGKSDDPALELDDYDIEDEEEDLGEESGFEEAREDESTSEYLVVKTRQSQLTRPGPMYVLPLYSLLPSEKQMQVFEPPPDGSRLVVIATNVAETSLTIPGIRYVVDSGRAKERSYNEQNGMQSFDVSWISKASAAQRAGRAGRTGPGHTYRLYSSPVFENHFEQFAKPEILRMPIEGVVLQMKSMNLDVVDNFPFPTPPNAVGLSKAEKMLTNLGALTSTSLTQAQSRFKITELGRSMSLFPVTPRFAKMLVTGFQHGCLPYIVAIVSALSVGDPFLHEEALKASLNDDDSEDARQAVRKAYFKTQQKFASLGKNTSDLFKVLSAVGAYEYAGGGEAFCRANFLRPKAMEEIRKLRAQISYLIQSTYPSIDAKFIPKLDPPSQTQVKVIRQLITAGFIEQVAIRKDLVEESENSGKKFQSCRGIAYKAVGIEQDVYIHPSSTIFTEEPPGYITYTEIVSTSQAYMKGITSIDVSWLHKLGRTFNDAQNQVMHLVDDYKSLSDSWEAVTGYLEPVSLDSARAEKPLHAFEHIANAKLGRDLLKHYYERIESKFEIVTNEIQLGLSGFSSGQVGSAPQAAHRLVDYYLEWKKPIEYIESWIHDMDLDFESEGEKYTKIYHDQLFSSLPTNLSSSLRQHLSDIFSLKNDRNDKNEVNKSIPSLDIIGAQSLIEILSAEILYSEIRQEVDNNRGQWDTPILDNLRKWIAFGDISTRMLSVIPTESQERWNETWLQRFDFYACEYFAEMRSEELFDIIVDYPDSSAAVDDIRMCLERVQYKSQLIRKLKSLNDLRLLHAGASTNLILTQYISTIKSLLIVDPSGVLLSSVAEPIRKYLRERPDTIRSIVANFVDEESELVDDDMDRDGDNHLIMLDNDYVPDWDDSNWEPEPIDAGPNFKNDGRKDLISTLVSIYDSKEVFVEELQVMLAQRLMSLKDYNLEKEIRNIEILKLKFGENTLHSCEVMLKDVADSKRIDQNIRSQIETLIRPIIVSRQFWPEIEDYSFKLTDKMKQFRESYEDAYALLKPDKRLHWIPQIGNISITIELEDRRLELDVTPFQAATIDLFGSNGGRMTASDVEEALDAPNEVIVQETLKFWVKKGVLKEERSKDEGMCRRRKRLNQQGHVYEQQMYAPNQQNYPVPQMPYNQGGYGYNPPPGPPPGMDDHQPPPTKGMAAIARRRIERRDAKKTAPIVIIILLIVIVVVAWLVGVERKRRRKKREYEAFVKSLPVLEQPNVATGIDVGNTHGQSPLDFINERYFGRDNHFSSAQRHFDDFDDEISPGDAVQGSTQSPPVHPPPAHTNQPPTPTNEQAAAAVPPPPSYTDSNNNLNIPPPSYNR</sequence>
<gene>
    <name evidence="14" type="ORF">E3P90_01690</name>
</gene>
<feature type="compositionally biased region" description="Low complexity" evidence="9">
    <location>
        <begin position="218"/>
        <end position="227"/>
    </location>
</feature>
<organism evidence="14 15">
    <name type="scientific">Wallemia ichthyophaga</name>
    <dbReference type="NCBI Taxonomy" id="245174"/>
    <lineage>
        <taxon>Eukaryota</taxon>
        <taxon>Fungi</taxon>
        <taxon>Dikarya</taxon>
        <taxon>Basidiomycota</taxon>
        <taxon>Wallemiomycotina</taxon>
        <taxon>Wallemiomycetes</taxon>
        <taxon>Wallemiales</taxon>
        <taxon>Wallemiaceae</taxon>
        <taxon>Wallemia</taxon>
    </lineage>
</organism>
<dbReference type="GO" id="GO:0000462">
    <property type="term" value="P:maturation of SSU-rRNA from tricistronic rRNA transcript (SSU-rRNA, 5.8S rRNA, LSU-rRNA)"/>
    <property type="evidence" value="ECO:0007669"/>
    <property type="project" value="TreeGrafter"/>
</dbReference>
<dbReference type="GO" id="GO:1990904">
    <property type="term" value="C:ribonucleoprotein complex"/>
    <property type="evidence" value="ECO:0007669"/>
    <property type="project" value="UniProtKB-ARBA"/>
</dbReference>
<evidence type="ECO:0000256" key="1">
    <source>
        <dbReference type="ARBA" id="ARBA00008792"/>
    </source>
</evidence>
<feature type="region of interest" description="Disordered" evidence="9">
    <location>
        <begin position="312"/>
        <end position="336"/>
    </location>
</feature>
<dbReference type="PROSITE" id="PS50069">
    <property type="entry name" value="CULLIN_2"/>
    <property type="match status" value="1"/>
</dbReference>
<feature type="domain" description="Helicase ATP-binding" evidence="12">
    <location>
        <begin position="391"/>
        <end position="569"/>
    </location>
</feature>
<comment type="similarity">
    <text evidence="1">Belongs to the DEAD box helicase family. DEAH subfamily.</text>
</comment>
<feature type="transmembrane region" description="Helical" evidence="10">
    <location>
        <begin position="1851"/>
        <end position="1871"/>
    </location>
</feature>
<comment type="caution">
    <text evidence="14">The sequence shown here is derived from an EMBL/GenBank/DDBJ whole genome shotgun (WGS) entry which is preliminary data.</text>
</comment>
<dbReference type="InterPro" id="IPR011545">
    <property type="entry name" value="DEAD/DEAH_box_helicase_dom"/>
</dbReference>
<dbReference type="GO" id="GO:0005730">
    <property type="term" value="C:nucleolus"/>
    <property type="evidence" value="ECO:0007669"/>
    <property type="project" value="TreeGrafter"/>
</dbReference>
<dbReference type="SMART" id="SM00487">
    <property type="entry name" value="DEXDc"/>
    <property type="match status" value="1"/>
</dbReference>
<dbReference type="PROSITE" id="PS51194">
    <property type="entry name" value="HELICASE_CTER"/>
    <property type="match status" value="1"/>
</dbReference>
<dbReference type="SMART" id="SM00490">
    <property type="entry name" value="HELICc"/>
    <property type="match status" value="1"/>
</dbReference>
<evidence type="ECO:0000256" key="6">
    <source>
        <dbReference type="ARBA" id="ARBA00022840"/>
    </source>
</evidence>
<dbReference type="InterPro" id="IPR007502">
    <property type="entry name" value="Helicase-assoc_dom"/>
</dbReference>
<feature type="compositionally biased region" description="Polar residues" evidence="9">
    <location>
        <begin position="241"/>
        <end position="258"/>
    </location>
</feature>
<evidence type="ECO:0000256" key="5">
    <source>
        <dbReference type="ARBA" id="ARBA00022806"/>
    </source>
</evidence>
<feature type="region of interest" description="Disordered" evidence="9">
    <location>
        <begin position="1"/>
        <end position="298"/>
    </location>
</feature>
<dbReference type="InterPro" id="IPR014001">
    <property type="entry name" value="Helicase_ATP-bd"/>
</dbReference>
<feature type="compositionally biased region" description="Polar residues" evidence="9">
    <location>
        <begin position="191"/>
        <end position="202"/>
    </location>
</feature>
<evidence type="ECO:0000256" key="4">
    <source>
        <dbReference type="ARBA" id="ARBA00022801"/>
    </source>
</evidence>
<dbReference type="Proteomes" id="UP000306954">
    <property type="component" value="Unassembled WGS sequence"/>
</dbReference>
<keyword evidence="5" id="KW-0347">Helicase</keyword>
<feature type="compositionally biased region" description="Basic and acidic residues" evidence="9">
    <location>
        <begin position="97"/>
        <end position="110"/>
    </location>
</feature>
<evidence type="ECO:0000256" key="9">
    <source>
        <dbReference type="SAM" id="MobiDB-lite"/>
    </source>
</evidence>
<protein>
    <recommendedName>
        <fullName evidence="2">RNA helicase</fullName>
        <ecNumber evidence="2">3.6.4.13</ecNumber>
    </recommendedName>
</protein>
<dbReference type="FunFam" id="3.40.50.300:FF:000637">
    <property type="entry name" value="ATP-dependent RNA helicase DHX37/DHR1"/>
    <property type="match status" value="1"/>
</dbReference>
<evidence type="ECO:0000256" key="10">
    <source>
        <dbReference type="SAM" id="Phobius"/>
    </source>
</evidence>
<dbReference type="EMBL" id="SPOF01000015">
    <property type="protein sequence ID" value="TIB13212.1"/>
    <property type="molecule type" value="Genomic_DNA"/>
</dbReference>
<feature type="compositionally biased region" description="Pro residues" evidence="9">
    <location>
        <begin position="1955"/>
        <end position="1969"/>
    </location>
</feature>
<dbReference type="Pfam" id="PF21010">
    <property type="entry name" value="HA2_C"/>
    <property type="match status" value="1"/>
</dbReference>
<dbReference type="Gene3D" id="3.30.230.130">
    <property type="entry name" value="Cullin, Chain C, Domain 2"/>
    <property type="match status" value="1"/>
</dbReference>
<keyword evidence="10" id="KW-0812">Transmembrane</keyword>
<evidence type="ECO:0000256" key="8">
    <source>
        <dbReference type="PROSITE-ProRule" id="PRU00330"/>
    </source>
</evidence>
<dbReference type="Gene3D" id="1.20.1310.10">
    <property type="entry name" value="Cullin Repeats"/>
    <property type="match status" value="1"/>
</dbReference>
<dbReference type="InterPro" id="IPR036317">
    <property type="entry name" value="Cullin_homology_sf"/>
</dbReference>
<dbReference type="SMART" id="SM00182">
    <property type="entry name" value="CULLIN"/>
    <property type="match status" value="1"/>
</dbReference>
<dbReference type="Pfam" id="PF07717">
    <property type="entry name" value="OB_NTP_bind"/>
    <property type="match status" value="1"/>
</dbReference>
<dbReference type="CDD" id="cd17982">
    <property type="entry name" value="DEXHc_DHX37"/>
    <property type="match status" value="1"/>
</dbReference>
<dbReference type="Pfam" id="PF25773">
    <property type="entry name" value="TPR_ANAPC2"/>
    <property type="match status" value="1"/>
</dbReference>
<feature type="compositionally biased region" description="Acidic residues" evidence="9">
    <location>
        <begin position="684"/>
        <end position="703"/>
    </location>
</feature>
<dbReference type="PROSITE" id="PS51192">
    <property type="entry name" value="HELICASE_ATP_BIND_1"/>
    <property type="match status" value="1"/>
</dbReference>
<dbReference type="Pfam" id="PF26557">
    <property type="entry name" value="Cullin_AB"/>
    <property type="match status" value="1"/>
</dbReference>
<reference evidence="14 15" key="1">
    <citation type="submission" date="2019-03" db="EMBL/GenBank/DDBJ databases">
        <title>Sequencing 23 genomes of Wallemia ichthyophaga.</title>
        <authorList>
            <person name="Gostincar C."/>
        </authorList>
    </citation>
    <scope>NUCLEOTIDE SEQUENCE [LARGE SCALE GENOMIC DNA]</scope>
    <source>
        <strain evidence="14 15">EXF-8621</strain>
    </source>
</reference>
<dbReference type="EC" id="3.6.4.13" evidence="2"/>
<comment type="similarity">
    <text evidence="8">Belongs to the cullin family.</text>
</comment>